<dbReference type="PANTHER" id="PTHR38537">
    <property type="entry name" value="JITTERBUG, ISOFORM N"/>
    <property type="match status" value="1"/>
</dbReference>
<feature type="compositionally biased region" description="Basic and acidic residues" evidence="3">
    <location>
        <begin position="476"/>
        <end position="488"/>
    </location>
</feature>
<protein>
    <submittedName>
        <fullName evidence="4">Gelation factor</fullName>
    </submittedName>
</protein>
<name>A0A061SER7_9CHLO</name>
<evidence type="ECO:0000256" key="2">
    <source>
        <dbReference type="PROSITE-ProRule" id="PRU00087"/>
    </source>
</evidence>
<dbReference type="PROSITE" id="PS50194">
    <property type="entry name" value="FILAMIN_REPEAT"/>
    <property type="match status" value="4"/>
</dbReference>
<dbReference type="PANTHER" id="PTHR38537:SF8">
    <property type="entry name" value="FILAMIN-A"/>
    <property type="match status" value="1"/>
</dbReference>
<evidence type="ECO:0000256" key="3">
    <source>
        <dbReference type="SAM" id="MobiDB-lite"/>
    </source>
</evidence>
<dbReference type="InterPro" id="IPR014756">
    <property type="entry name" value="Ig_E-set"/>
</dbReference>
<feature type="repeat" description="Filamin" evidence="2">
    <location>
        <begin position="150"/>
        <end position="258"/>
    </location>
</feature>
<gene>
    <name evidence="4" type="ORF">TSPGSL018_7645</name>
</gene>
<accession>A0A061SER7</accession>
<evidence type="ECO:0000256" key="1">
    <source>
        <dbReference type="ARBA" id="ARBA00022737"/>
    </source>
</evidence>
<feature type="region of interest" description="Disordered" evidence="3">
    <location>
        <begin position="770"/>
        <end position="801"/>
    </location>
</feature>
<evidence type="ECO:0000313" key="4">
    <source>
        <dbReference type="EMBL" id="JAC81559.1"/>
    </source>
</evidence>
<dbReference type="SUPFAM" id="SSF81296">
    <property type="entry name" value="E set domains"/>
    <property type="match status" value="4"/>
</dbReference>
<feature type="compositionally biased region" description="Basic residues" evidence="3">
    <location>
        <begin position="789"/>
        <end position="801"/>
    </location>
</feature>
<feature type="region of interest" description="Disordered" evidence="3">
    <location>
        <begin position="435"/>
        <end position="559"/>
    </location>
</feature>
<reference evidence="4" key="1">
    <citation type="submission" date="2014-05" db="EMBL/GenBank/DDBJ databases">
        <title>The transcriptome of the halophilic microalga Tetraselmis sp. GSL018 isolated from the Great Salt Lake, Utah.</title>
        <authorList>
            <person name="Jinkerson R.E."/>
            <person name="D'Adamo S."/>
            <person name="Posewitz M.C."/>
        </authorList>
    </citation>
    <scope>NUCLEOTIDE SEQUENCE</scope>
    <source>
        <strain evidence="4">GSL018</strain>
    </source>
</reference>
<dbReference type="Pfam" id="PF00630">
    <property type="entry name" value="Filamin"/>
    <property type="match status" value="3"/>
</dbReference>
<dbReference type="AlphaFoldDB" id="A0A061SER7"/>
<proteinExistence type="predicted"/>
<feature type="repeat" description="Filamin" evidence="2">
    <location>
        <begin position="23"/>
        <end position="148"/>
    </location>
</feature>
<dbReference type="InterPro" id="IPR013783">
    <property type="entry name" value="Ig-like_fold"/>
</dbReference>
<dbReference type="GO" id="GO:0051015">
    <property type="term" value="F:actin filament binding"/>
    <property type="evidence" value="ECO:0007669"/>
    <property type="project" value="InterPro"/>
</dbReference>
<dbReference type="InterPro" id="IPR017868">
    <property type="entry name" value="Filamin/ABP280_repeat-like"/>
</dbReference>
<feature type="region of interest" description="Disordered" evidence="3">
    <location>
        <begin position="723"/>
        <end position="742"/>
    </location>
</feature>
<feature type="compositionally biased region" description="Acidic residues" evidence="3">
    <location>
        <begin position="530"/>
        <end position="539"/>
    </location>
</feature>
<dbReference type="GO" id="GO:0030036">
    <property type="term" value="P:actin cytoskeleton organization"/>
    <property type="evidence" value="ECO:0007669"/>
    <property type="project" value="InterPro"/>
</dbReference>
<organism evidence="4">
    <name type="scientific">Tetraselmis sp. GSL018</name>
    <dbReference type="NCBI Taxonomy" id="582737"/>
    <lineage>
        <taxon>Eukaryota</taxon>
        <taxon>Viridiplantae</taxon>
        <taxon>Chlorophyta</taxon>
        <taxon>core chlorophytes</taxon>
        <taxon>Chlorodendrophyceae</taxon>
        <taxon>Chlorodendrales</taxon>
        <taxon>Chlorodendraceae</taxon>
        <taxon>Tetraselmis</taxon>
    </lineage>
</organism>
<keyword evidence="1" id="KW-0677">Repeat</keyword>
<dbReference type="Gene3D" id="2.60.40.10">
    <property type="entry name" value="Immunoglobulins"/>
    <property type="match status" value="4"/>
</dbReference>
<dbReference type="InterPro" id="IPR044801">
    <property type="entry name" value="Filamin"/>
</dbReference>
<feature type="repeat" description="Filamin" evidence="2">
    <location>
        <begin position="260"/>
        <end position="355"/>
    </location>
</feature>
<sequence length="827" mass="88249">QALLEADGGRELLGEPLTMDVGSATTMPNSVTILGDAFKSATAGEEQQFLLCSLLDGPNTRKDSGGESIDVSLQLLPGTGKQMRLPKPSEVTDNGAEAAVVVEANVFDNGNGTYLVSYTPLVAGAYFISVSRDSETVTFPEKKQLIHVEPGPLHGPSCEVIGSGAAEAEAGVPSTMEILASDACGNAVPDARECFDVEIYKEFVPPEQEEDTVLPVETSDLSPGRFSVKYVAELEGTYIAEVKLHGVAVAELEKRITVCPTKSDCRKCQLSGRWLRRAAVGHVGRFSLKTHDRFGNECVRGGDHFVATLQLAAPVPGLNQEIPLGPIICKVVDNDDGTYQVLYRLKVAGRYLLRVNCVHEGSAKHLVYEDSMEAEGGLPFAPRCIATGEGLSGPAANVQTKVHVVVHDEFGNCTPLWHVPSPELVQLGRDMGAVLNPGARGTEPPAEADTVPSSSPFRSGGAAGVGRRPEPPPQQGEREGEPRARIEEGYLGLTSSLVSTDDGPRASVSCTLSSLASDPEDGAGGLGPSGEEESEEEDNAAAAGTAPFKRGGGAPEGGSLKRDKLWSTCVLKYTPPRSGLFALSVRLRGEHILGSPFRVKVVDEHILSTFAEDGLLEYDAERALMFARMRRSEGVLTFHRKLGDPTTSGNIATVDTSLINSSVWDESTSSLLKEVGLKATCTTAANRILDLDRIQRYEMRKHGALLHMYVSNLKHTFGSAASAGGAVEEPEPKPGAADSVVAQDSERLKEVGERHESFVFGVVGDERSKSRAQLLSRTPIRHAGDSPSGRKKRAAPPRRKSVVVNGKLSGWAEQLALKLEAIERKLT</sequence>
<feature type="repeat" description="Filamin" evidence="2">
    <location>
        <begin position="567"/>
        <end position="601"/>
    </location>
</feature>
<feature type="non-terminal residue" evidence="4">
    <location>
        <position position="1"/>
    </location>
</feature>
<dbReference type="EMBL" id="GBEZ01003596">
    <property type="protein sequence ID" value="JAC81559.1"/>
    <property type="molecule type" value="Transcribed_RNA"/>
</dbReference>